<comment type="caution">
    <text evidence="10">The sequence shown here is derived from an EMBL/GenBank/DDBJ whole genome shotgun (WGS) entry which is preliminary data.</text>
</comment>
<evidence type="ECO:0000313" key="10">
    <source>
        <dbReference type="EMBL" id="KZD21210.1"/>
    </source>
</evidence>
<dbReference type="Gene3D" id="1.10.8.60">
    <property type="match status" value="1"/>
</dbReference>
<dbReference type="InterPro" id="IPR001789">
    <property type="entry name" value="Sig_transdc_resp-reg_receiver"/>
</dbReference>
<dbReference type="SMART" id="SM00382">
    <property type="entry name" value="AAA"/>
    <property type="match status" value="1"/>
</dbReference>
<evidence type="ECO:0000256" key="1">
    <source>
        <dbReference type="ARBA" id="ARBA00022741"/>
    </source>
</evidence>
<dbReference type="RefSeq" id="WP_068737281.1">
    <property type="nucleotide sequence ID" value="NZ_LVYV01000053.1"/>
</dbReference>
<keyword evidence="11" id="KW-1185">Reference proteome</keyword>
<keyword evidence="2" id="KW-0067">ATP-binding</keyword>
<dbReference type="PRINTS" id="PR01590">
    <property type="entry name" value="HTHFIS"/>
</dbReference>
<name>A0A163XQD4_9BRAD</name>
<dbReference type="AlphaFoldDB" id="A0A163XQD4"/>
<organism evidence="10 11">
    <name type="scientific">Tardiphaga robiniae</name>
    <dbReference type="NCBI Taxonomy" id="943830"/>
    <lineage>
        <taxon>Bacteria</taxon>
        <taxon>Pseudomonadati</taxon>
        <taxon>Pseudomonadota</taxon>
        <taxon>Alphaproteobacteria</taxon>
        <taxon>Hyphomicrobiales</taxon>
        <taxon>Nitrobacteraceae</taxon>
        <taxon>Tardiphaga</taxon>
    </lineage>
</organism>
<dbReference type="SUPFAM" id="SSF52540">
    <property type="entry name" value="P-loop containing nucleoside triphosphate hydrolases"/>
    <property type="match status" value="1"/>
</dbReference>
<dbReference type="Gene3D" id="3.40.50.2300">
    <property type="match status" value="1"/>
</dbReference>
<evidence type="ECO:0000256" key="2">
    <source>
        <dbReference type="ARBA" id="ARBA00022840"/>
    </source>
</evidence>
<dbReference type="EMBL" id="LVYV01000053">
    <property type="protein sequence ID" value="KZD21210.1"/>
    <property type="molecule type" value="Genomic_DNA"/>
</dbReference>
<keyword evidence="4" id="KW-0805">Transcription regulation</keyword>
<dbReference type="PANTHER" id="PTHR32071">
    <property type="entry name" value="TRANSCRIPTIONAL REGULATORY PROTEIN"/>
    <property type="match status" value="1"/>
</dbReference>
<dbReference type="Proteomes" id="UP000076574">
    <property type="component" value="Unassembled WGS sequence"/>
</dbReference>
<dbReference type="GO" id="GO:0006355">
    <property type="term" value="P:regulation of DNA-templated transcription"/>
    <property type="evidence" value="ECO:0007669"/>
    <property type="project" value="InterPro"/>
</dbReference>
<dbReference type="OrthoDB" id="9762726at2"/>
<dbReference type="InterPro" id="IPR025944">
    <property type="entry name" value="Sigma_54_int_dom_CS"/>
</dbReference>
<feature type="modified residue" description="4-aspartylphosphate" evidence="7">
    <location>
        <position position="56"/>
    </location>
</feature>
<protein>
    <submittedName>
        <fullName evidence="10">Sigma-54-dependent Fis family transcriptional regulator</fullName>
    </submittedName>
</protein>
<evidence type="ECO:0000256" key="7">
    <source>
        <dbReference type="PROSITE-ProRule" id="PRU00169"/>
    </source>
</evidence>
<accession>A0A163XQD4</accession>
<evidence type="ECO:0000256" key="4">
    <source>
        <dbReference type="ARBA" id="ARBA00023015"/>
    </source>
</evidence>
<keyword evidence="3" id="KW-0902">Two-component regulatory system</keyword>
<keyword evidence="6" id="KW-0804">Transcription</keyword>
<dbReference type="STRING" id="943830.A4A58_15675"/>
<feature type="domain" description="Sigma-54 factor interaction" evidence="8">
    <location>
        <begin position="131"/>
        <end position="360"/>
    </location>
</feature>
<evidence type="ECO:0000259" key="8">
    <source>
        <dbReference type="PROSITE" id="PS50045"/>
    </source>
</evidence>
<dbReference type="InterPro" id="IPR027417">
    <property type="entry name" value="P-loop_NTPase"/>
</dbReference>
<dbReference type="Pfam" id="PF00072">
    <property type="entry name" value="Response_reg"/>
    <property type="match status" value="1"/>
</dbReference>
<dbReference type="InterPro" id="IPR058031">
    <property type="entry name" value="AAA_lid_NorR"/>
</dbReference>
<dbReference type="InterPro" id="IPR002078">
    <property type="entry name" value="Sigma_54_int"/>
</dbReference>
<dbReference type="Gene3D" id="1.10.10.60">
    <property type="entry name" value="Homeodomain-like"/>
    <property type="match status" value="1"/>
</dbReference>
<proteinExistence type="predicted"/>
<keyword evidence="7" id="KW-0597">Phosphoprotein</keyword>
<feature type="domain" description="Response regulatory" evidence="9">
    <location>
        <begin position="7"/>
        <end position="121"/>
    </location>
</feature>
<evidence type="ECO:0000313" key="11">
    <source>
        <dbReference type="Proteomes" id="UP000076574"/>
    </source>
</evidence>
<dbReference type="Pfam" id="PF02954">
    <property type="entry name" value="HTH_8"/>
    <property type="match status" value="1"/>
</dbReference>
<dbReference type="Pfam" id="PF25601">
    <property type="entry name" value="AAA_lid_14"/>
    <property type="match status" value="1"/>
</dbReference>
<dbReference type="SUPFAM" id="SSF46689">
    <property type="entry name" value="Homeodomain-like"/>
    <property type="match status" value="1"/>
</dbReference>
<dbReference type="GO" id="GO:0005524">
    <property type="term" value="F:ATP binding"/>
    <property type="evidence" value="ECO:0007669"/>
    <property type="project" value="UniProtKB-KW"/>
</dbReference>
<evidence type="ECO:0000256" key="6">
    <source>
        <dbReference type="ARBA" id="ARBA00023163"/>
    </source>
</evidence>
<dbReference type="InterPro" id="IPR002197">
    <property type="entry name" value="HTH_Fis"/>
</dbReference>
<dbReference type="CDD" id="cd00009">
    <property type="entry name" value="AAA"/>
    <property type="match status" value="1"/>
</dbReference>
<dbReference type="SUPFAM" id="SSF52172">
    <property type="entry name" value="CheY-like"/>
    <property type="match status" value="1"/>
</dbReference>
<evidence type="ECO:0000259" key="9">
    <source>
        <dbReference type="PROSITE" id="PS50110"/>
    </source>
</evidence>
<dbReference type="InterPro" id="IPR003593">
    <property type="entry name" value="AAA+_ATPase"/>
</dbReference>
<reference evidence="10 11" key="1">
    <citation type="submission" date="2016-03" db="EMBL/GenBank/DDBJ databases">
        <title>Microsymbionts genomes from the relict species Vavilovia formosa (Stev.) Fed.</title>
        <authorList>
            <person name="Kopat V."/>
            <person name="Chirak E."/>
            <person name="Kimeklis A."/>
            <person name="Andronov E."/>
        </authorList>
    </citation>
    <scope>NUCLEOTIDE SEQUENCE [LARGE SCALE GENOMIC DNA]</scope>
    <source>
        <strain evidence="10 11">Vaf07</strain>
    </source>
</reference>
<dbReference type="PROSITE" id="PS50110">
    <property type="entry name" value="RESPONSE_REGULATORY"/>
    <property type="match status" value="1"/>
</dbReference>
<evidence type="ECO:0000256" key="3">
    <source>
        <dbReference type="ARBA" id="ARBA00023012"/>
    </source>
</evidence>
<dbReference type="InterPro" id="IPR009057">
    <property type="entry name" value="Homeodomain-like_sf"/>
</dbReference>
<dbReference type="PROSITE" id="PS50045">
    <property type="entry name" value="SIGMA54_INTERACT_4"/>
    <property type="match status" value="1"/>
</dbReference>
<dbReference type="FunFam" id="3.40.50.300:FF:000006">
    <property type="entry name" value="DNA-binding transcriptional regulator NtrC"/>
    <property type="match status" value="1"/>
</dbReference>
<keyword evidence="1" id="KW-0547">Nucleotide-binding</keyword>
<dbReference type="InterPro" id="IPR011006">
    <property type="entry name" value="CheY-like_superfamily"/>
</dbReference>
<gene>
    <name evidence="10" type="ORF">A4A58_15675</name>
</gene>
<dbReference type="Gene3D" id="3.40.50.300">
    <property type="entry name" value="P-loop containing nucleotide triphosphate hydrolases"/>
    <property type="match status" value="1"/>
</dbReference>
<evidence type="ECO:0000256" key="5">
    <source>
        <dbReference type="ARBA" id="ARBA00023159"/>
    </source>
</evidence>
<dbReference type="Pfam" id="PF00158">
    <property type="entry name" value="Sigma54_activat"/>
    <property type="match status" value="1"/>
</dbReference>
<dbReference type="GO" id="GO:0000160">
    <property type="term" value="P:phosphorelay signal transduction system"/>
    <property type="evidence" value="ECO:0007669"/>
    <property type="project" value="UniProtKB-KW"/>
</dbReference>
<dbReference type="PROSITE" id="PS00688">
    <property type="entry name" value="SIGMA54_INTERACT_3"/>
    <property type="match status" value="1"/>
</dbReference>
<dbReference type="SMART" id="SM00448">
    <property type="entry name" value="REC"/>
    <property type="match status" value="1"/>
</dbReference>
<sequence length="445" mass="49395">MSLETRMVGLVEDDQIMGESIVQRLSLEGVTVKWWQRGKDAVREMPDSKLEAVICDIRLPDLNGEDVFRAAARSSHVPPFLFITGYGDIDQAVRLMRAGAADYFMKPFEMDDFLVRIGELMGPSEVAGANVLGVSPKMKDLERLLARVAKLRSTVLISGETGSGKEISARFLHAMSGVEGLPFMAVNCAAIPADLLESELLGHEKGAFTGASQRHLGYAERAAEGVLFLDEIGELRPELQAKLLRLIEQKTFFRVGGEKPVPFSGRLIVATNADLSKMVKDGRFREDLYYRINVVSVKIPSLRERPEDIPWLMDLFFSEFANRMETPLKGISSLAEEAALSYDWPGNVRELRNRMERAVGLALGQWVMPGDMFPEHGIDFAGEERQMGSLEDIRSNAEKRHIIRALSATSGEVGAASRLLGIGRTTLWEKMRRLGLNGNNLDVTL</sequence>
<dbReference type="GO" id="GO:0043565">
    <property type="term" value="F:sequence-specific DNA binding"/>
    <property type="evidence" value="ECO:0007669"/>
    <property type="project" value="InterPro"/>
</dbReference>
<keyword evidence="5" id="KW-0010">Activator</keyword>